<keyword evidence="5 6" id="KW-0687">Ribonucleoprotein</keyword>
<dbReference type="GO" id="GO:0000290">
    <property type="term" value="P:deadenylation-dependent decapping of nuclear-transcribed mRNA"/>
    <property type="evidence" value="ECO:0007669"/>
    <property type="project" value="TreeGrafter"/>
</dbReference>
<comment type="subunit">
    <text evidence="6">LSm subunits form a heteromer with a donut shape.</text>
</comment>
<dbReference type="GO" id="GO:1990726">
    <property type="term" value="C:Lsm1-7-Pat1 complex"/>
    <property type="evidence" value="ECO:0007669"/>
    <property type="project" value="TreeGrafter"/>
</dbReference>
<protein>
    <recommendedName>
        <fullName evidence="6">U6 snRNA-associated Sm-like protein LSm1</fullName>
    </recommendedName>
</protein>
<evidence type="ECO:0000313" key="8">
    <source>
        <dbReference type="EMBL" id="KAJ8907893.1"/>
    </source>
</evidence>
<dbReference type="Gene3D" id="2.30.30.100">
    <property type="match status" value="1"/>
</dbReference>
<evidence type="ECO:0000256" key="6">
    <source>
        <dbReference type="RuleBase" id="RU365047"/>
    </source>
</evidence>
<dbReference type="EMBL" id="JAMWBK010000002">
    <property type="protein sequence ID" value="KAJ8907893.1"/>
    <property type="molecule type" value="Genomic_DNA"/>
</dbReference>
<dbReference type="GO" id="GO:0003729">
    <property type="term" value="F:mRNA binding"/>
    <property type="evidence" value="ECO:0007669"/>
    <property type="project" value="TreeGrafter"/>
</dbReference>
<dbReference type="InterPro" id="IPR034104">
    <property type="entry name" value="Lsm1"/>
</dbReference>
<gene>
    <name evidence="6" type="primary">LSM1</name>
    <name evidence="8" type="ORF">NDN08_007996</name>
</gene>
<evidence type="ECO:0000256" key="1">
    <source>
        <dbReference type="ARBA" id="ARBA00006850"/>
    </source>
</evidence>
<dbReference type="GO" id="GO:0006397">
    <property type="term" value="P:mRNA processing"/>
    <property type="evidence" value="ECO:0007669"/>
    <property type="project" value="UniProtKB-UniRule"/>
</dbReference>
<accession>A0AAV8UZ44</accession>
<sequence length="143" mass="16113">MDFPREEGSNAGQKSMASELKLFGASSLVDQLDKQVVVCLRDGRNIVGCLRSFDQFANIVLEDAVERIVVAETFGDVPQGIFVIRGENVMILGEIDPSKESLITQRLQQVSADEIKRALQAQKEDKKAFQRKEKLEWPIQEDF</sequence>
<dbReference type="Pfam" id="PF01423">
    <property type="entry name" value="LSM"/>
    <property type="match status" value="1"/>
</dbReference>
<dbReference type="InterPro" id="IPR044642">
    <property type="entry name" value="PTHR15588"/>
</dbReference>
<dbReference type="InterPro" id="IPR010920">
    <property type="entry name" value="LSM_dom_sf"/>
</dbReference>
<comment type="caution">
    <text evidence="8">The sequence shown here is derived from an EMBL/GenBank/DDBJ whole genome shotgun (WGS) entry which is preliminary data.</text>
</comment>
<dbReference type="PROSITE" id="PS52002">
    <property type="entry name" value="SM"/>
    <property type="match status" value="1"/>
</dbReference>
<comment type="function">
    <text evidence="6">Probably involved with other LSm subunits in the general process of degradation of mRNAs.</text>
</comment>
<dbReference type="PANTHER" id="PTHR15588">
    <property type="entry name" value="LSM1"/>
    <property type="match status" value="1"/>
</dbReference>
<dbReference type="CDD" id="cd01728">
    <property type="entry name" value="LSm1"/>
    <property type="match status" value="1"/>
</dbReference>
<evidence type="ECO:0000256" key="2">
    <source>
        <dbReference type="ARBA" id="ARBA00022490"/>
    </source>
</evidence>
<dbReference type="Proteomes" id="UP001157974">
    <property type="component" value="Unassembled WGS sequence"/>
</dbReference>
<dbReference type="InterPro" id="IPR001163">
    <property type="entry name" value="Sm_dom_euk/arc"/>
</dbReference>
<comment type="subcellular location">
    <subcellularLocation>
        <location evidence="6">Cytoplasm</location>
    </subcellularLocation>
    <subcellularLocation>
        <location evidence="6">Cytoplasm</location>
        <location evidence="6">P-body</location>
    </subcellularLocation>
</comment>
<dbReference type="SUPFAM" id="SSF50182">
    <property type="entry name" value="Sm-like ribonucleoproteins"/>
    <property type="match status" value="1"/>
</dbReference>
<evidence type="ECO:0000313" key="9">
    <source>
        <dbReference type="Proteomes" id="UP001157974"/>
    </source>
</evidence>
<evidence type="ECO:0000256" key="3">
    <source>
        <dbReference type="ARBA" id="ARBA00022664"/>
    </source>
</evidence>
<evidence type="ECO:0000256" key="4">
    <source>
        <dbReference type="ARBA" id="ARBA00022884"/>
    </source>
</evidence>
<dbReference type="GO" id="GO:1990904">
    <property type="term" value="C:ribonucleoprotein complex"/>
    <property type="evidence" value="ECO:0007669"/>
    <property type="project" value="UniProtKB-KW"/>
</dbReference>
<organism evidence="8 9">
    <name type="scientific">Rhodosorus marinus</name>
    <dbReference type="NCBI Taxonomy" id="101924"/>
    <lineage>
        <taxon>Eukaryota</taxon>
        <taxon>Rhodophyta</taxon>
        <taxon>Stylonematophyceae</taxon>
        <taxon>Stylonematales</taxon>
        <taxon>Stylonemataceae</taxon>
        <taxon>Rhodosorus</taxon>
    </lineage>
</organism>
<evidence type="ECO:0000256" key="5">
    <source>
        <dbReference type="ARBA" id="ARBA00023274"/>
    </source>
</evidence>
<reference evidence="8 9" key="1">
    <citation type="journal article" date="2023" name="Nat. Commun.">
        <title>Origin of minicircular mitochondrial genomes in red algae.</title>
        <authorList>
            <person name="Lee Y."/>
            <person name="Cho C.H."/>
            <person name="Lee Y.M."/>
            <person name="Park S.I."/>
            <person name="Yang J.H."/>
            <person name="West J.A."/>
            <person name="Bhattacharya D."/>
            <person name="Yoon H.S."/>
        </authorList>
    </citation>
    <scope>NUCLEOTIDE SEQUENCE [LARGE SCALE GENOMIC DNA]</scope>
    <source>
        <strain evidence="8 9">CCMP1338</strain>
        <tissue evidence="8">Whole cell</tissue>
    </source>
</reference>
<keyword evidence="2 6" id="KW-0963">Cytoplasm</keyword>
<dbReference type="InterPro" id="IPR047575">
    <property type="entry name" value="Sm"/>
</dbReference>
<keyword evidence="3 6" id="KW-0507">mRNA processing</keyword>
<dbReference type="GO" id="GO:0000932">
    <property type="term" value="C:P-body"/>
    <property type="evidence" value="ECO:0007669"/>
    <property type="project" value="UniProtKB-SubCell"/>
</dbReference>
<evidence type="ECO:0000259" key="7">
    <source>
        <dbReference type="PROSITE" id="PS52002"/>
    </source>
</evidence>
<comment type="similarity">
    <text evidence="1 6">Belongs to the snRNP Sm proteins family.</text>
</comment>
<proteinExistence type="inferred from homology"/>
<dbReference type="AlphaFoldDB" id="A0AAV8UZ44"/>
<keyword evidence="4 6" id="KW-0694">RNA-binding</keyword>
<name>A0AAV8UZ44_9RHOD</name>
<dbReference type="SMART" id="SM00651">
    <property type="entry name" value="Sm"/>
    <property type="match status" value="1"/>
</dbReference>
<feature type="domain" description="Sm" evidence="7">
    <location>
        <begin position="23"/>
        <end position="98"/>
    </location>
</feature>
<dbReference type="PANTHER" id="PTHR15588:SF8">
    <property type="entry name" value="U6 SNRNA-ASSOCIATED SM-LIKE PROTEIN LSM1"/>
    <property type="match status" value="1"/>
</dbReference>
<keyword evidence="9" id="KW-1185">Reference proteome</keyword>